<dbReference type="Gene3D" id="1.10.230.10">
    <property type="entry name" value="Cytochrome P450-Terp, domain 2"/>
    <property type="match status" value="1"/>
</dbReference>
<dbReference type="Pfam" id="PF00285">
    <property type="entry name" value="Citrate_synt"/>
    <property type="match status" value="1"/>
</dbReference>
<evidence type="ECO:0000256" key="4">
    <source>
        <dbReference type="ARBA" id="ARBA00022679"/>
    </source>
</evidence>
<dbReference type="AlphaFoldDB" id="A0AAD6J7K2"/>
<dbReference type="GO" id="GO:0098703">
    <property type="term" value="P:calcium ion import across plasma membrane"/>
    <property type="evidence" value="ECO:0007669"/>
    <property type="project" value="InterPro"/>
</dbReference>
<reference evidence="7" key="1">
    <citation type="submission" date="2023-01" db="EMBL/GenBank/DDBJ databases">
        <title>The chitinases involved in constricting ring structure development in the nematode-trapping fungus Drechslerella dactyloides.</title>
        <authorList>
            <person name="Wang R."/>
            <person name="Zhang L."/>
            <person name="Tang P."/>
            <person name="Li S."/>
            <person name="Liang L."/>
        </authorList>
    </citation>
    <scope>NUCLEOTIDE SEQUENCE</scope>
    <source>
        <strain evidence="7">YMF1.00031</strain>
    </source>
</reference>
<dbReference type="InterPro" id="IPR016142">
    <property type="entry name" value="Citrate_synth-like_lrg_a-sub"/>
</dbReference>
<evidence type="ECO:0000256" key="2">
    <source>
        <dbReference type="ARBA" id="ARBA00010566"/>
    </source>
</evidence>
<name>A0AAD6J7K2_DREDA</name>
<keyword evidence="3" id="KW-0816">Tricarboxylic acid cycle</keyword>
<comment type="caution">
    <text evidence="7">The sequence shown here is derived from an EMBL/GenBank/DDBJ whole genome shotgun (WGS) entry which is preliminary data.</text>
</comment>
<evidence type="ECO:0000313" key="8">
    <source>
        <dbReference type="Proteomes" id="UP001221413"/>
    </source>
</evidence>
<dbReference type="Gene3D" id="1.10.580.10">
    <property type="entry name" value="Citrate Synthase, domain 1"/>
    <property type="match status" value="1"/>
</dbReference>
<dbReference type="InterPro" id="IPR019810">
    <property type="entry name" value="Citrate_synthase_AS"/>
</dbReference>
<evidence type="ECO:0000256" key="5">
    <source>
        <dbReference type="RuleBase" id="RU000441"/>
    </source>
</evidence>
<sequence>MAFKISCPRLTPLQSRVAASSFATVVLITILVLWTLPPSAYSQSLPDLGGHHIHHVHPSPPHHLAGRADDRPADDRPANLDDGMVPVGNFYNPVMQSTEDSQTFKDTGTDSGASDGERHDLLPGLREKRQNVPFLNSLVRDTRRNLNIEIGEVQLWGFDTEQLFADAGKGNVGNVVVDVSKKIRVRSVYFGFNTCWQPTPSNTTTSFPPSLTLYASNSTSNKSPGPSANPQQQIMIPVVEGFANITVNASSTIYISVVAPNVTNTNANFSGFYNYDIVASTKQSYYGWYKYQNLYLIDSDSSNALLISGNETSYDNAVNVSSVVPLYTFFAHPANDTSLTGLRRSWCGLSSRAALSAANSNGDISMTRRGLGSKVKEQIYLKGLQPNTTYNVWLAKQNNETDGGYVYSAVNLTTKSDGNCRVIYDLKFCSEVAYAVPSNDTIFTDMPRLARFYDTYASSWYANFSYSLQQVQCNTTADRSYSHLRGCADCDTAYKTWLCATTIPRCADYSSNATFLAVRERQVNNRGPTKLFLEDGRIVDIPNPLANVSASASEPPLAVQTTPIKSASRNFLIDEVVSPGPYKEIKPCMDLCWSLVQSCPASLGFSCPDGSRGEQSYGWRSNDGDITCSYLGAAYFLSGAGKMGGDGSWLAVLVAMTVAAMAPSSNLTTYYTSHTSPPDNRIDTAMAITKSTPSDSLTVRDNRTGQTIDIPITHNSIPATAFKNLKAPLDPKNSAHREEDDYAAGLRVYDPAFMNTAALSSRITYIDGDKGTLMHRGYPIEQLAEKSDFLEVAYLLIYGELPSAPQNERWRWEIMHHTFLSDDLSRMMQAHRYDAHPMAIFASTFSAMSAFAPEANPALQGQNLYINDKAAMNKQIVRILGKATTVAANAMRIRINRPFVLPRSDLTYTENMLYMMDHMNEPSGYRPDPRLAKALDVLFVLHADHEMNCSTAAMTHVGSSLVDPYSAIAAAACALYGPLHGGANEAVIRMLQGIGTVDAVPAFIERVKNRKALLFGFGHRIYKNTDPRSKIIREVADTVFEIIGTKEPLIEVAIALKDAALKDPWFQAKKLYPNVDYWSGLVYKALGFPLDFFPVLFAVPRVAGWIAHWKQLIDSGTNKIARPRQLYVGEKRRDYVPLEARVDSGEPADSRVGLKELPHYMSKRKLMPPSKL</sequence>
<accession>A0AAD6J7K2</accession>
<proteinExistence type="inferred from homology"/>
<dbReference type="SUPFAM" id="SSF48256">
    <property type="entry name" value="Citrate synthase"/>
    <property type="match status" value="1"/>
</dbReference>
<dbReference type="InterPro" id="IPR036969">
    <property type="entry name" value="Citrate_synthase_sf"/>
</dbReference>
<evidence type="ECO:0000256" key="1">
    <source>
        <dbReference type="ARBA" id="ARBA00005007"/>
    </source>
</evidence>
<feature type="region of interest" description="Disordered" evidence="6">
    <location>
        <begin position="52"/>
        <end position="81"/>
    </location>
</feature>
<dbReference type="GO" id="GO:0046912">
    <property type="term" value="F:acyltransferase activity, acyl groups converted into alkyl on transfer"/>
    <property type="evidence" value="ECO:0007669"/>
    <property type="project" value="InterPro"/>
</dbReference>
<feature type="region of interest" description="Disordered" evidence="6">
    <location>
        <begin position="97"/>
        <end position="124"/>
    </location>
</feature>
<dbReference type="InterPro" id="IPR016143">
    <property type="entry name" value="Citrate_synth-like_sm_a-sub"/>
</dbReference>
<dbReference type="FunFam" id="1.10.230.10:FF:000002">
    <property type="entry name" value="Citrate synthase"/>
    <property type="match status" value="1"/>
</dbReference>
<keyword evidence="8" id="KW-1185">Reference proteome</keyword>
<dbReference type="InterPro" id="IPR024338">
    <property type="entry name" value="MID1/Yam8"/>
</dbReference>
<feature type="compositionally biased region" description="Polar residues" evidence="6">
    <location>
        <begin position="97"/>
        <end position="112"/>
    </location>
</feature>
<dbReference type="PANTHER" id="PTHR42871:SF1">
    <property type="entry name" value="CITRATE SYNTHASE"/>
    <property type="match status" value="1"/>
</dbReference>
<feature type="compositionally biased region" description="Basic and acidic residues" evidence="6">
    <location>
        <begin position="66"/>
        <end position="79"/>
    </location>
</feature>
<organism evidence="7 8">
    <name type="scientific">Drechslerella dactyloides</name>
    <name type="common">Nematode-trapping fungus</name>
    <name type="synonym">Arthrobotrys dactyloides</name>
    <dbReference type="NCBI Taxonomy" id="74499"/>
    <lineage>
        <taxon>Eukaryota</taxon>
        <taxon>Fungi</taxon>
        <taxon>Dikarya</taxon>
        <taxon>Ascomycota</taxon>
        <taxon>Pezizomycotina</taxon>
        <taxon>Orbiliomycetes</taxon>
        <taxon>Orbiliales</taxon>
        <taxon>Orbiliaceae</taxon>
        <taxon>Drechslerella</taxon>
    </lineage>
</organism>
<comment type="pathway">
    <text evidence="1">Carbohydrate metabolism.</text>
</comment>
<dbReference type="InterPro" id="IPR002020">
    <property type="entry name" value="Citrate_synthase"/>
</dbReference>
<gene>
    <name evidence="7" type="ORF">Dda_0104</name>
</gene>
<comment type="similarity">
    <text evidence="2 5">Belongs to the citrate synthase family.</text>
</comment>
<dbReference type="PROSITE" id="PS00480">
    <property type="entry name" value="CITRATE_SYNTHASE"/>
    <property type="match status" value="1"/>
</dbReference>
<evidence type="ECO:0000313" key="7">
    <source>
        <dbReference type="EMBL" id="KAJ6263967.1"/>
    </source>
</evidence>
<dbReference type="PRINTS" id="PR00143">
    <property type="entry name" value="CITRTSNTHASE"/>
</dbReference>
<dbReference type="EMBL" id="JAQGDS010000001">
    <property type="protein sequence ID" value="KAJ6263967.1"/>
    <property type="molecule type" value="Genomic_DNA"/>
</dbReference>
<dbReference type="Proteomes" id="UP001221413">
    <property type="component" value="Unassembled WGS sequence"/>
</dbReference>
<dbReference type="GO" id="GO:0005262">
    <property type="term" value="F:calcium channel activity"/>
    <property type="evidence" value="ECO:0007669"/>
    <property type="project" value="InterPro"/>
</dbReference>
<evidence type="ECO:0000256" key="6">
    <source>
        <dbReference type="SAM" id="MobiDB-lite"/>
    </source>
</evidence>
<keyword evidence="4 5" id="KW-0808">Transferase</keyword>
<protein>
    <recommendedName>
        <fullName evidence="5">Citrate synthase</fullName>
    </recommendedName>
</protein>
<dbReference type="Pfam" id="PF12929">
    <property type="entry name" value="Mid1"/>
    <property type="match status" value="1"/>
</dbReference>
<dbReference type="GO" id="GO:0006099">
    <property type="term" value="P:tricarboxylic acid cycle"/>
    <property type="evidence" value="ECO:0007669"/>
    <property type="project" value="UniProtKB-KW"/>
</dbReference>
<dbReference type="PANTHER" id="PTHR42871">
    <property type="entry name" value="CITRATE SYNTHASE"/>
    <property type="match status" value="1"/>
</dbReference>
<dbReference type="GO" id="GO:0032787">
    <property type="term" value="P:monocarboxylic acid metabolic process"/>
    <property type="evidence" value="ECO:0007669"/>
    <property type="project" value="UniProtKB-ARBA"/>
</dbReference>
<evidence type="ECO:0000256" key="3">
    <source>
        <dbReference type="ARBA" id="ARBA00022532"/>
    </source>
</evidence>
<dbReference type="FunFam" id="1.10.580.10:FF:000005">
    <property type="entry name" value="Citrate synthase"/>
    <property type="match status" value="1"/>
</dbReference>
<feature type="compositionally biased region" description="Basic and acidic residues" evidence="6">
    <location>
        <begin position="115"/>
        <end position="124"/>
    </location>
</feature>